<accession>A0A6J3LVV9</accession>
<evidence type="ECO:0000313" key="8">
    <source>
        <dbReference type="RefSeq" id="XP_033456844.1"/>
    </source>
</evidence>
<reference evidence="8" key="3">
    <citation type="submission" date="2025-08" db="UniProtKB">
        <authorList>
            <consortium name="RefSeq"/>
        </authorList>
    </citation>
    <scope>IDENTIFICATION</scope>
    <source>
        <strain evidence="8">CBS 342.82</strain>
    </source>
</reference>
<feature type="domain" description="Zn(2)-C6 fungal-type" evidence="6">
    <location>
        <begin position="218"/>
        <end position="248"/>
    </location>
</feature>
<evidence type="ECO:0000256" key="5">
    <source>
        <dbReference type="ARBA" id="ARBA00023242"/>
    </source>
</evidence>
<dbReference type="PROSITE" id="PS00463">
    <property type="entry name" value="ZN2_CY6_FUNGAL_1"/>
    <property type="match status" value="1"/>
</dbReference>
<dbReference type="CDD" id="cd00067">
    <property type="entry name" value="GAL4"/>
    <property type="match status" value="1"/>
</dbReference>
<evidence type="ECO:0000259" key="6">
    <source>
        <dbReference type="PROSITE" id="PS50048"/>
    </source>
</evidence>
<dbReference type="Proteomes" id="UP000504637">
    <property type="component" value="Unplaced"/>
</dbReference>
<dbReference type="GO" id="GO:0005634">
    <property type="term" value="C:nucleus"/>
    <property type="evidence" value="ECO:0007669"/>
    <property type="project" value="UniProtKB-SubCell"/>
</dbReference>
<dbReference type="SUPFAM" id="SSF57701">
    <property type="entry name" value="Zn2/Cys6 DNA-binding domain"/>
    <property type="match status" value="1"/>
</dbReference>
<dbReference type="Gene3D" id="4.10.240.10">
    <property type="entry name" value="Zn(2)-C6 fungal-type DNA-binding domain"/>
    <property type="match status" value="1"/>
</dbReference>
<gene>
    <name evidence="8" type="ORF">K489DRAFT_403849</name>
</gene>
<dbReference type="PANTHER" id="PTHR47338:SF11">
    <property type="entry name" value="ZN(II)2CYS6 TRANSCRIPTION FACTOR (EUROFUNG)"/>
    <property type="match status" value="1"/>
</dbReference>
<evidence type="ECO:0000256" key="4">
    <source>
        <dbReference type="ARBA" id="ARBA00023163"/>
    </source>
</evidence>
<comment type="subcellular location">
    <subcellularLocation>
        <location evidence="1">Nucleus</location>
    </subcellularLocation>
</comment>
<keyword evidence="3" id="KW-0805">Transcription regulation</keyword>
<dbReference type="OrthoDB" id="3525185at2759"/>
<evidence type="ECO:0000256" key="2">
    <source>
        <dbReference type="ARBA" id="ARBA00022723"/>
    </source>
</evidence>
<dbReference type="Pfam" id="PF00172">
    <property type="entry name" value="Zn_clus"/>
    <property type="match status" value="1"/>
</dbReference>
<dbReference type="RefSeq" id="XP_033456844.1">
    <property type="nucleotide sequence ID" value="XM_033607100.1"/>
</dbReference>
<keyword evidence="7" id="KW-1185">Reference proteome</keyword>
<reference evidence="8" key="1">
    <citation type="submission" date="2020-01" db="EMBL/GenBank/DDBJ databases">
        <authorList>
            <consortium name="DOE Joint Genome Institute"/>
            <person name="Haridas S."/>
            <person name="Albert R."/>
            <person name="Binder M."/>
            <person name="Bloem J."/>
            <person name="Labutti K."/>
            <person name="Salamov A."/>
            <person name="Andreopoulos B."/>
            <person name="Baker S.E."/>
            <person name="Barry K."/>
            <person name="Bills G."/>
            <person name="Bluhm B.H."/>
            <person name="Cannon C."/>
            <person name="Castanera R."/>
            <person name="Culley D.E."/>
            <person name="Daum C."/>
            <person name="Ezra D."/>
            <person name="Gonzalez J.B."/>
            <person name="Henrissat B."/>
            <person name="Kuo A."/>
            <person name="Liang C."/>
            <person name="Lipzen A."/>
            <person name="Lutzoni F."/>
            <person name="Magnuson J."/>
            <person name="Mondo S."/>
            <person name="Nolan M."/>
            <person name="Ohm R."/>
            <person name="Pangilinan J."/>
            <person name="Park H.-J."/>
            <person name="Ramirez L."/>
            <person name="Alfaro M."/>
            <person name="Sun H."/>
            <person name="Tritt A."/>
            <person name="Yoshinaga Y."/>
            <person name="Zwiers L.-H."/>
            <person name="Turgeon B.G."/>
            <person name="Goodwin S.B."/>
            <person name="Spatafora J.W."/>
            <person name="Crous P.W."/>
            <person name="Grigoriev I.V."/>
        </authorList>
    </citation>
    <scope>NUCLEOTIDE SEQUENCE</scope>
    <source>
        <strain evidence="8">CBS 342.82</strain>
    </source>
</reference>
<dbReference type="GeneID" id="54364900"/>
<name>A0A6J3LVV9_9PEZI</name>
<protein>
    <recommendedName>
        <fullName evidence="6">Zn(2)-C6 fungal-type domain-containing protein</fullName>
    </recommendedName>
</protein>
<keyword evidence="5" id="KW-0539">Nucleus</keyword>
<dbReference type="InterPro" id="IPR001138">
    <property type="entry name" value="Zn2Cys6_DnaBD"/>
</dbReference>
<dbReference type="InterPro" id="IPR050815">
    <property type="entry name" value="TF_fung"/>
</dbReference>
<evidence type="ECO:0000313" key="7">
    <source>
        <dbReference type="Proteomes" id="UP000504637"/>
    </source>
</evidence>
<sequence length="248" mass="26840">MSQAHSRRDSQNLPPLRDVIASLSLGNSSPCCSPTTKNEFFEVVNIIRRGSPCSPPQPAVDGRWLATLSRHDSDSSTSNISDIHCAVMDAARHSHTYLTTAYETMQAHQRSSTSQVETVAHASAIHGIGDVGAYHDLNSSLGHFQLSSDQPLQLLPGLCPSLAGHQQVEYKGVGKLGSDTVYLYTGGYYLPTHIDGEPVNAHWGLTKANTPRKRLAAACDRCRQKKTRCDPTPDGCAQCQKAGKTCQI</sequence>
<organism evidence="8">
    <name type="scientific">Dissoconium aciculare CBS 342.82</name>
    <dbReference type="NCBI Taxonomy" id="1314786"/>
    <lineage>
        <taxon>Eukaryota</taxon>
        <taxon>Fungi</taxon>
        <taxon>Dikarya</taxon>
        <taxon>Ascomycota</taxon>
        <taxon>Pezizomycotina</taxon>
        <taxon>Dothideomycetes</taxon>
        <taxon>Dothideomycetidae</taxon>
        <taxon>Mycosphaerellales</taxon>
        <taxon>Dissoconiaceae</taxon>
        <taxon>Dissoconium</taxon>
    </lineage>
</organism>
<dbReference type="AlphaFoldDB" id="A0A6J3LVV9"/>
<reference evidence="8" key="2">
    <citation type="submission" date="2020-04" db="EMBL/GenBank/DDBJ databases">
        <authorList>
            <consortium name="NCBI Genome Project"/>
        </authorList>
    </citation>
    <scope>NUCLEOTIDE SEQUENCE</scope>
    <source>
        <strain evidence="8">CBS 342.82</strain>
    </source>
</reference>
<proteinExistence type="predicted"/>
<evidence type="ECO:0000256" key="1">
    <source>
        <dbReference type="ARBA" id="ARBA00004123"/>
    </source>
</evidence>
<evidence type="ECO:0000256" key="3">
    <source>
        <dbReference type="ARBA" id="ARBA00023015"/>
    </source>
</evidence>
<dbReference type="GO" id="GO:0008270">
    <property type="term" value="F:zinc ion binding"/>
    <property type="evidence" value="ECO:0007669"/>
    <property type="project" value="InterPro"/>
</dbReference>
<keyword evidence="4" id="KW-0804">Transcription</keyword>
<dbReference type="PANTHER" id="PTHR47338">
    <property type="entry name" value="ZN(II)2CYS6 TRANSCRIPTION FACTOR (EUROFUNG)-RELATED"/>
    <property type="match status" value="1"/>
</dbReference>
<dbReference type="InterPro" id="IPR036864">
    <property type="entry name" value="Zn2-C6_fun-type_DNA-bd_sf"/>
</dbReference>
<keyword evidence="2" id="KW-0479">Metal-binding</keyword>
<dbReference type="GO" id="GO:0000981">
    <property type="term" value="F:DNA-binding transcription factor activity, RNA polymerase II-specific"/>
    <property type="evidence" value="ECO:0007669"/>
    <property type="project" value="InterPro"/>
</dbReference>
<dbReference type="PROSITE" id="PS50048">
    <property type="entry name" value="ZN2_CY6_FUNGAL_2"/>
    <property type="match status" value="1"/>
</dbReference>